<name>A0A8H3B541_9AGAM</name>
<dbReference type="SUPFAM" id="SSF103473">
    <property type="entry name" value="MFS general substrate transporter"/>
    <property type="match status" value="1"/>
</dbReference>
<feature type="transmembrane region" description="Helical" evidence="6">
    <location>
        <begin position="239"/>
        <end position="257"/>
    </location>
</feature>
<evidence type="ECO:0000313" key="9">
    <source>
        <dbReference type="Proteomes" id="UP000663841"/>
    </source>
</evidence>
<accession>A0A8H3B541</accession>
<dbReference type="PANTHER" id="PTHR43791:SF36">
    <property type="entry name" value="TRANSPORTER, PUTATIVE (AFU_ORTHOLOGUE AFUA_6G08340)-RELATED"/>
    <property type="match status" value="1"/>
</dbReference>
<evidence type="ECO:0000256" key="6">
    <source>
        <dbReference type="SAM" id="Phobius"/>
    </source>
</evidence>
<organism evidence="8 9">
    <name type="scientific">Rhizoctonia solani</name>
    <dbReference type="NCBI Taxonomy" id="456999"/>
    <lineage>
        <taxon>Eukaryota</taxon>
        <taxon>Fungi</taxon>
        <taxon>Dikarya</taxon>
        <taxon>Basidiomycota</taxon>
        <taxon>Agaricomycotina</taxon>
        <taxon>Agaricomycetes</taxon>
        <taxon>Cantharellales</taxon>
        <taxon>Ceratobasidiaceae</taxon>
        <taxon>Rhizoctonia</taxon>
    </lineage>
</organism>
<dbReference type="AlphaFoldDB" id="A0A8H3B541"/>
<evidence type="ECO:0000256" key="2">
    <source>
        <dbReference type="ARBA" id="ARBA00022448"/>
    </source>
</evidence>
<feature type="transmembrane region" description="Helical" evidence="6">
    <location>
        <begin position="176"/>
        <end position="193"/>
    </location>
</feature>
<feature type="transmembrane region" description="Helical" evidence="6">
    <location>
        <begin position="461"/>
        <end position="482"/>
    </location>
</feature>
<feature type="transmembrane region" description="Helical" evidence="6">
    <location>
        <begin position="214"/>
        <end position="233"/>
    </location>
</feature>
<evidence type="ECO:0000256" key="3">
    <source>
        <dbReference type="ARBA" id="ARBA00022692"/>
    </source>
</evidence>
<feature type="transmembrane region" description="Helical" evidence="6">
    <location>
        <begin position="371"/>
        <end position="395"/>
    </location>
</feature>
<gene>
    <name evidence="8" type="ORF">RDB_LOCUS118535</name>
</gene>
<dbReference type="FunFam" id="1.20.1250.20:FF:000068">
    <property type="entry name" value="MFS general substrate transporter"/>
    <property type="match status" value="1"/>
</dbReference>
<evidence type="ECO:0000256" key="1">
    <source>
        <dbReference type="ARBA" id="ARBA00004141"/>
    </source>
</evidence>
<dbReference type="InterPro" id="IPR036259">
    <property type="entry name" value="MFS_trans_sf"/>
</dbReference>
<dbReference type="FunFam" id="1.20.1250.20:FF:000034">
    <property type="entry name" value="MFS general substrate transporter"/>
    <property type="match status" value="1"/>
</dbReference>
<dbReference type="Gene3D" id="1.20.1250.20">
    <property type="entry name" value="MFS general substrate transporter like domains"/>
    <property type="match status" value="2"/>
</dbReference>
<keyword evidence="5 6" id="KW-0472">Membrane</keyword>
<proteinExistence type="predicted"/>
<feature type="transmembrane region" description="Helical" evidence="6">
    <location>
        <begin position="301"/>
        <end position="323"/>
    </location>
</feature>
<comment type="caution">
    <text evidence="8">The sequence shown here is derived from an EMBL/GenBank/DDBJ whole genome shotgun (WGS) entry which is preliminary data.</text>
</comment>
<dbReference type="InterPro" id="IPR020846">
    <property type="entry name" value="MFS_dom"/>
</dbReference>
<dbReference type="GO" id="GO:0022857">
    <property type="term" value="F:transmembrane transporter activity"/>
    <property type="evidence" value="ECO:0007669"/>
    <property type="project" value="InterPro"/>
</dbReference>
<sequence>MGGNLQSIHSGLISRLESCPHYRALRLVRRGMDCRLVHVCASYFSFHGQVGRVLHRHFKSLSPRICAIPPQLSHLLLALELTCFYSGWIQFAMTRPNSVSSADQHSQYEKNSSAGVSKFTAGEIEATRVSDHRLLRKLDWNLLPLVSLLHLLSFLDRTNFGNAKIAGMEKDLKMKGFDYNIAASVFYITYCAFEIPSNLAMKKIGASRWFPAQMIAWGVVTTLMCLVNAYPGIVVSRLFLGVTEAGLFPGINFYISLWYPRGSLAKRIAIFYASTTSSGAFSGILAYGIVKMDGIAGLQGWQWIFCLEGLVTVVVGAMSFFYMHDLPENAKFLTEKEQTRLLDMMKADSPDLATHFDWKFVRQAFGDYKSWVYSIIYIGGLIPVYAFSLFIPQIIKDLGYTAAKAQLMSTPPYCVAMFVALGAASLSDKVGRRTPFVMGLQLLSITGYAMVRASSNPHVSYAGIFLTCSGVYSTVPCLISWVCNNVGGDTKRAVVLAMIIGIGNLGGICSSFVYRAQDAPRYKLGHNVILGSLSMAFCAAGFSVWNLARLNRLKEKQCQEEGITDERKSEFRDMGDASPLFRYVL</sequence>
<evidence type="ECO:0000259" key="7">
    <source>
        <dbReference type="PROSITE" id="PS50850"/>
    </source>
</evidence>
<feature type="transmembrane region" description="Helical" evidence="6">
    <location>
        <begin position="494"/>
        <end position="516"/>
    </location>
</feature>
<evidence type="ECO:0000313" key="8">
    <source>
        <dbReference type="EMBL" id="CAE6448057.1"/>
    </source>
</evidence>
<protein>
    <recommendedName>
        <fullName evidence="7">Major facilitator superfamily (MFS) profile domain-containing protein</fullName>
    </recommendedName>
</protein>
<keyword evidence="2" id="KW-0813">Transport</keyword>
<reference evidence="8" key="1">
    <citation type="submission" date="2021-01" db="EMBL/GenBank/DDBJ databases">
        <authorList>
            <person name="Kaushik A."/>
        </authorList>
    </citation>
    <scope>NUCLEOTIDE SEQUENCE</scope>
    <source>
        <strain evidence="8">AG3-T5</strain>
    </source>
</reference>
<dbReference type="PANTHER" id="PTHR43791">
    <property type="entry name" value="PERMEASE-RELATED"/>
    <property type="match status" value="1"/>
</dbReference>
<evidence type="ECO:0000256" key="5">
    <source>
        <dbReference type="ARBA" id="ARBA00023136"/>
    </source>
</evidence>
<dbReference type="Proteomes" id="UP000663841">
    <property type="component" value="Unassembled WGS sequence"/>
</dbReference>
<dbReference type="Pfam" id="PF07690">
    <property type="entry name" value="MFS_1"/>
    <property type="match status" value="1"/>
</dbReference>
<feature type="transmembrane region" description="Helical" evidence="6">
    <location>
        <begin position="436"/>
        <end position="455"/>
    </location>
</feature>
<keyword evidence="3 6" id="KW-0812">Transmembrane</keyword>
<dbReference type="InterPro" id="IPR011701">
    <property type="entry name" value="MFS"/>
</dbReference>
<feature type="transmembrane region" description="Helical" evidence="6">
    <location>
        <begin position="269"/>
        <end position="289"/>
    </location>
</feature>
<feature type="transmembrane region" description="Helical" evidence="6">
    <location>
        <begin position="528"/>
        <end position="548"/>
    </location>
</feature>
<dbReference type="EMBL" id="CAJMWW010000123">
    <property type="protein sequence ID" value="CAE6448057.1"/>
    <property type="molecule type" value="Genomic_DNA"/>
</dbReference>
<dbReference type="GO" id="GO:0016020">
    <property type="term" value="C:membrane"/>
    <property type="evidence" value="ECO:0007669"/>
    <property type="project" value="UniProtKB-SubCell"/>
</dbReference>
<feature type="transmembrane region" description="Helical" evidence="6">
    <location>
        <begin position="407"/>
        <end position="424"/>
    </location>
</feature>
<evidence type="ECO:0000256" key="4">
    <source>
        <dbReference type="ARBA" id="ARBA00022989"/>
    </source>
</evidence>
<keyword evidence="4 6" id="KW-1133">Transmembrane helix</keyword>
<feature type="domain" description="Major facilitator superfamily (MFS) profile" evidence="7">
    <location>
        <begin position="142"/>
        <end position="585"/>
    </location>
</feature>
<dbReference type="PROSITE" id="PS50850">
    <property type="entry name" value="MFS"/>
    <property type="match status" value="1"/>
</dbReference>
<comment type="subcellular location">
    <subcellularLocation>
        <location evidence="1">Membrane</location>
        <topology evidence="1">Multi-pass membrane protein</topology>
    </subcellularLocation>
</comment>